<comment type="caution">
    <text evidence="2">The sequence shown here is derived from an EMBL/GenBank/DDBJ whole genome shotgun (WGS) entry which is preliminary data.</text>
</comment>
<dbReference type="Proteomes" id="UP001165205">
    <property type="component" value="Unassembled WGS sequence"/>
</dbReference>
<evidence type="ECO:0000256" key="1">
    <source>
        <dbReference type="SAM" id="SignalP"/>
    </source>
</evidence>
<protein>
    <submittedName>
        <fullName evidence="2">Unnamed protein product</fullName>
    </submittedName>
</protein>
<feature type="chain" id="PRO_5042872267" evidence="1">
    <location>
        <begin position="19"/>
        <end position="206"/>
    </location>
</feature>
<proteinExistence type="predicted"/>
<name>A0AAN4YPI4_ASPOZ</name>
<keyword evidence="1" id="KW-0732">Signal</keyword>
<reference evidence="2" key="1">
    <citation type="submission" date="2023-04" db="EMBL/GenBank/DDBJ databases">
        <title>Aspergillus oryzae NBRC 4228.</title>
        <authorList>
            <person name="Ichikawa N."/>
            <person name="Sato H."/>
            <person name="Tonouchi N."/>
        </authorList>
    </citation>
    <scope>NUCLEOTIDE SEQUENCE</scope>
    <source>
        <strain evidence="2">NBRC 4228</strain>
    </source>
</reference>
<evidence type="ECO:0000313" key="3">
    <source>
        <dbReference type="Proteomes" id="UP001165205"/>
    </source>
</evidence>
<dbReference type="EMBL" id="BSYA01000093">
    <property type="protein sequence ID" value="GMG31994.1"/>
    <property type="molecule type" value="Genomic_DNA"/>
</dbReference>
<sequence>MAWKSTFLLTSLLVGSYATPLALHNHARSEKIAWGNCEDEGVTAPAQCGNLTVPLDYTEPDSGKTLQLQLLKVPATREPKKGTILFNFGGPGLEARLSLFGDGDILQAGTAKTLTAYCSRNITEQLAVRTESRFNDFPLPSDTMGIGRQWAGSGLYADFCSEGELQENGAYLGTAFTARDLMQIVDAVTDDGLLKYWGKQDPHEDT</sequence>
<feature type="signal peptide" evidence="1">
    <location>
        <begin position="1"/>
        <end position="18"/>
    </location>
</feature>
<gene>
    <name evidence="2" type="ORF">Aory04_000778000</name>
</gene>
<organism evidence="2 3">
    <name type="scientific">Aspergillus oryzae</name>
    <name type="common">Yellow koji mold</name>
    <dbReference type="NCBI Taxonomy" id="5062"/>
    <lineage>
        <taxon>Eukaryota</taxon>
        <taxon>Fungi</taxon>
        <taxon>Dikarya</taxon>
        <taxon>Ascomycota</taxon>
        <taxon>Pezizomycotina</taxon>
        <taxon>Eurotiomycetes</taxon>
        <taxon>Eurotiomycetidae</taxon>
        <taxon>Eurotiales</taxon>
        <taxon>Aspergillaceae</taxon>
        <taxon>Aspergillus</taxon>
        <taxon>Aspergillus subgen. Circumdati</taxon>
    </lineage>
</organism>
<accession>A0AAN4YPI4</accession>
<evidence type="ECO:0000313" key="2">
    <source>
        <dbReference type="EMBL" id="GMG31994.1"/>
    </source>
</evidence>
<dbReference type="AlphaFoldDB" id="A0AAN4YPI4"/>